<name>A0ABN2MWK6_9PSEU</name>
<evidence type="ECO:0008006" key="5">
    <source>
        <dbReference type="Google" id="ProtNLM"/>
    </source>
</evidence>
<dbReference type="Proteomes" id="UP001500449">
    <property type="component" value="Unassembled WGS sequence"/>
</dbReference>
<feature type="region of interest" description="Disordered" evidence="2">
    <location>
        <begin position="149"/>
        <end position="187"/>
    </location>
</feature>
<evidence type="ECO:0000256" key="1">
    <source>
        <dbReference type="ARBA" id="ARBA00022729"/>
    </source>
</evidence>
<dbReference type="RefSeq" id="WP_344414879.1">
    <property type="nucleotide sequence ID" value="NZ_BAAAQK010000005.1"/>
</dbReference>
<dbReference type="InterPro" id="IPR013517">
    <property type="entry name" value="FG-GAP"/>
</dbReference>
<comment type="caution">
    <text evidence="3">The sequence shown here is derived from an EMBL/GenBank/DDBJ whole genome shotgun (WGS) entry which is preliminary data.</text>
</comment>
<sequence length="476" mass="50001">MGITDSDGLRADLVPVLRSPRGAVRYSTARTRDLAGHEVTYEWSAPRQGGVPTLEEIAYNGTRVRFLSDTRPDDVDILVPGTDAVLKDRLAAIGVYSRDQLIRAYTLQYQESPANGRSVLTQVQADGADAHLNLLGQVTGTALPAQTFRTASESSAPLRSDTNGAVTGGLTRPPTPAKGPTGSRSAVGLQDYSGEFRTGTLINGGGTGTALLRAVGDCAVGVVIAVRAGGPTTFRASLDSRVHPYGPLCLRKNRWWLADLDGDGADDLTFVATSPAQGTARKSQHVVVYRNRGDGSFESAGRAVGTALTYRAGETDCAVGDIQGTRRISVVCALPLLEDPLAQDQEFELASYSLGPSALDDTTQTTRSARIRFPGATFPGPLMLGDVDGVGLADAVMVGLSGSFGGNVIGNDIATMTSAGRGAFDPPLHTDWLREENWGNWFLNPQLMLGDVNGDGLADVISSVKVVVTSGDSYGC</sequence>
<dbReference type="Pfam" id="PF13517">
    <property type="entry name" value="FG-GAP_3"/>
    <property type="match status" value="1"/>
</dbReference>
<keyword evidence="4" id="KW-1185">Reference proteome</keyword>
<proteinExistence type="predicted"/>
<evidence type="ECO:0000313" key="3">
    <source>
        <dbReference type="EMBL" id="GAA1841021.1"/>
    </source>
</evidence>
<gene>
    <name evidence="3" type="ORF">GCM10009836_20440</name>
</gene>
<feature type="compositionally biased region" description="Polar residues" evidence="2">
    <location>
        <begin position="149"/>
        <end position="165"/>
    </location>
</feature>
<accession>A0ABN2MWK6</accession>
<reference evidence="3 4" key="1">
    <citation type="journal article" date="2019" name="Int. J. Syst. Evol. Microbiol.">
        <title>The Global Catalogue of Microorganisms (GCM) 10K type strain sequencing project: providing services to taxonomists for standard genome sequencing and annotation.</title>
        <authorList>
            <consortium name="The Broad Institute Genomics Platform"/>
            <consortium name="The Broad Institute Genome Sequencing Center for Infectious Disease"/>
            <person name="Wu L."/>
            <person name="Ma J."/>
        </authorList>
    </citation>
    <scope>NUCLEOTIDE SEQUENCE [LARGE SCALE GENOMIC DNA]</scope>
    <source>
        <strain evidence="3 4">JCM 16009</strain>
    </source>
</reference>
<evidence type="ECO:0000256" key="2">
    <source>
        <dbReference type="SAM" id="MobiDB-lite"/>
    </source>
</evidence>
<dbReference type="EMBL" id="BAAAQK010000005">
    <property type="protein sequence ID" value="GAA1841021.1"/>
    <property type="molecule type" value="Genomic_DNA"/>
</dbReference>
<dbReference type="SUPFAM" id="SSF69318">
    <property type="entry name" value="Integrin alpha N-terminal domain"/>
    <property type="match status" value="1"/>
</dbReference>
<dbReference type="InterPro" id="IPR028994">
    <property type="entry name" value="Integrin_alpha_N"/>
</dbReference>
<evidence type="ECO:0000313" key="4">
    <source>
        <dbReference type="Proteomes" id="UP001500449"/>
    </source>
</evidence>
<organism evidence="3 4">
    <name type="scientific">Pseudonocardia ailaonensis</name>
    <dbReference type="NCBI Taxonomy" id="367279"/>
    <lineage>
        <taxon>Bacteria</taxon>
        <taxon>Bacillati</taxon>
        <taxon>Actinomycetota</taxon>
        <taxon>Actinomycetes</taxon>
        <taxon>Pseudonocardiales</taxon>
        <taxon>Pseudonocardiaceae</taxon>
        <taxon>Pseudonocardia</taxon>
    </lineage>
</organism>
<keyword evidence="1" id="KW-0732">Signal</keyword>
<protein>
    <recommendedName>
        <fullName evidence="5">FG-GAP repeat protein</fullName>
    </recommendedName>
</protein>